<comment type="catalytic activity">
    <reaction evidence="6 8">
        <text>acetyl-CoA + 2-oxoglutarate + H2O = (2R)-homocitrate + CoA + H(+)</text>
        <dbReference type="Rhea" id="RHEA:12929"/>
        <dbReference type="ChEBI" id="CHEBI:15377"/>
        <dbReference type="ChEBI" id="CHEBI:15378"/>
        <dbReference type="ChEBI" id="CHEBI:16810"/>
        <dbReference type="ChEBI" id="CHEBI:57287"/>
        <dbReference type="ChEBI" id="CHEBI:57288"/>
        <dbReference type="ChEBI" id="CHEBI:58884"/>
        <dbReference type="EC" id="2.3.3.14"/>
    </reaction>
</comment>
<dbReference type="PROSITE" id="PS50991">
    <property type="entry name" value="PYR_CT"/>
    <property type="match status" value="1"/>
</dbReference>
<dbReference type="Pfam" id="PF22617">
    <property type="entry name" value="HCS_D2"/>
    <property type="match status" value="1"/>
</dbReference>
<dbReference type="PROSITE" id="PS00815">
    <property type="entry name" value="AIPM_HOMOCIT_SYNTH_1"/>
    <property type="match status" value="1"/>
</dbReference>
<reference evidence="10 11" key="1">
    <citation type="submission" date="2019-12" db="EMBL/GenBank/DDBJ databases">
        <title>Comparative genomics gives insights into the taxonomy of the Azoarcus-Aromatoleum group and reveals separate origins of nif in the plant-associated Azoarcus and non-plant-associated Aromatoleum sub-groups.</title>
        <authorList>
            <person name="Lafos M."/>
            <person name="Maluk M."/>
            <person name="Batista M."/>
            <person name="Junghare M."/>
            <person name="Carmona M."/>
            <person name="Faoro H."/>
            <person name="Cruz L.M."/>
            <person name="Battistoni F."/>
            <person name="De Souza E."/>
            <person name="Pedrosa F."/>
            <person name="Chen W.-M."/>
            <person name="Poole P.S."/>
            <person name="Dixon R.A."/>
            <person name="James E.K."/>
        </authorList>
    </citation>
    <scope>NUCLEOTIDE SEQUENCE [LARGE SCALE GENOMIC DNA]</scope>
    <source>
        <strain evidence="10 11">22Lin</strain>
    </source>
</reference>
<keyword evidence="11" id="KW-1185">Reference proteome</keyword>
<dbReference type="InterPro" id="IPR054691">
    <property type="entry name" value="LeuA/HCS_post-cat"/>
</dbReference>
<dbReference type="Gene3D" id="1.10.238.260">
    <property type="match status" value="1"/>
</dbReference>
<dbReference type="InterPro" id="IPR013785">
    <property type="entry name" value="Aldolase_TIM"/>
</dbReference>
<proteinExistence type="inferred from homology"/>
<evidence type="ECO:0000256" key="7">
    <source>
        <dbReference type="RuleBase" id="RU003523"/>
    </source>
</evidence>
<dbReference type="SUPFAM" id="SSF51569">
    <property type="entry name" value="Aldolase"/>
    <property type="match status" value="1"/>
</dbReference>
<gene>
    <name evidence="10" type="primary">nifV</name>
    <name evidence="10" type="ORF">GPA25_01170</name>
</gene>
<dbReference type="PANTHER" id="PTHR42880">
    <property type="entry name" value="HOMOCITRATE SYNTHASE"/>
    <property type="match status" value="1"/>
</dbReference>
<evidence type="ECO:0000256" key="6">
    <source>
        <dbReference type="ARBA" id="ARBA00048019"/>
    </source>
</evidence>
<dbReference type="Proteomes" id="UP000648984">
    <property type="component" value="Unassembled WGS sequence"/>
</dbReference>
<dbReference type="Pfam" id="PF00682">
    <property type="entry name" value="HMGL-like"/>
    <property type="match status" value="1"/>
</dbReference>
<name>A0ABX1Q775_9RHOO</name>
<dbReference type="Gene3D" id="3.20.20.70">
    <property type="entry name" value="Aldolase class I"/>
    <property type="match status" value="1"/>
</dbReference>
<evidence type="ECO:0000256" key="8">
    <source>
        <dbReference type="RuleBase" id="RU367143"/>
    </source>
</evidence>
<dbReference type="RefSeq" id="WP_169258499.1">
    <property type="nucleotide sequence ID" value="NZ_WTVQ01000001.1"/>
</dbReference>
<evidence type="ECO:0000256" key="5">
    <source>
        <dbReference type="ARBA" id="ARBA00022679"/>
    </source>
</evidence>
<evidence type="ECO:0000256" key="2">
    <source>
        <dbReference type="ARBA" id="ARBA00006154"/>
    </source>
</evidence>
<evidence type="ECO:0000313" key="10">
    <source>
        <dbReference type="EMBL" id="NMG73362.1"/>
    </source>
</evidence>
<evidence type="ECO:0000259" key="9">
    <source>
        <dbReference type="PROSITE" id="PS50991"/>
    </source>
</evidence>
<comment type="similarity">
    <text evidence="2 7">Belongs to the alpha-IPM synthase/homocitrate synthase family.</text>
</comment>
<dbReference type="GO" id="GO:0004410">
    <property type="term" value="F:homocitrate synthase activity"/>
    <property type="evidence" value="ECO:0007669"/>
    <property type="project" value="UniProtKB-EC"/>
</dbReference>
<keyword evidence="10" id="KW-0012">Acyltransferase</keyword>
<evidence type="ECO:0000313" key="11">
    <source>
        <dbReference type="Proteomes" id="UP000648984"/>
    </source>
</evidence>
<keyword evidence="5 7" id="KW-0808">Transferase</keyword>
<evidence type="ECO:0000256" key="4">
    <source>
        <dbReference type="ARBA" id="ARBA00020735"/>
    </source>
</evidence>
<organism evidence="10 11">
    <name type="scientific">Aromatoleum diolicum</name>
    <dbReference type="NCBI Taxonomy" id="75796"/>
    <lineage>
        <taxon>Bacteria</taxon>
        <taxon>Pseudomonadati</taxon>
        <taxon>Pseudomonadota</taxon>
        <taxon>Betaproteobacteria</taxon>
        <taxon>Rhodocyclales</taxon>
        <taxon>Rhodocyclaceae</taxon>
        <taxon>Aromatoleum</taxon>
    </lineage>
</organism>
<comment type="caution">
    <text evidence="10">The sequence shown here is derived from an EMBL/GenBank/DDBJ whole genome shotgun (WGS) entry which is preliminary data.</text>
</comment>
<keyword evidence="8" id="KW-0535">Nitrogen fixation</keyword>
<dbReference type="NCBIfam" id="TIGR02660">
    <property type="entry name" value="nifV_homocitr"/>
    <property type="match status" value="1"/>
</dbReference>
<dbReference type="InterPro" id="IPR013477">
    <property type="entry name" value="NifV/FrbC"/>
</dbReference>
<dbReference type="InterPro" id="IPR000891">
    <property type="entry name" value="PYR_CT"/>
</dbReference>
<evidence type="ECO:0000256" key="1">
    <source>
        <dbReference type="ARBA" id="ARBA00003050"/>
    </source>
</evidence>
<comment type="function">
    <text evidence="1 8">This protein is a Fe-Mo-cofactor biosynthetic component.</text>
</comment>
<dbReference type="InterPro" id="IPR002034">
    <property type="entry name" value="AIPM/Hcit_synth_CS"/>
</dbReference>
<dbReference type="PANTHER" id="PTHR42880:SF1">
    <property type="entry name" value="ISOPROPYLMALATE_HOMOCITRATE_CITRAMALATE SYNTHASE FAMILY PROTEIN"/>
    <property type="match status" value="1"/>
</dbReference>
<dbReference type="EMBL" id="WTVQ01000001">
    <property type="protein sequence ID" value="NMG73362.1"/>
    <property type="molecule type" value="Genomic_DNA"/>
</dbReference>
<sequence length="378" mass="40315">MLTINDTTLRDGEQTAGVAFTADEKLAIAQALAGAGVREMEIGVPAMGAAEREVIRAIVALRLPARLMVWCRLCVADLEAAAGCGADIIHLAVPVSDQQIRHKLGRDRDWALARLRDTVMLAQARGLVVSVGGEDASRADPDFLCRVLETAQSAGAVRFRYADTLGVLDPFSTYQAIARLRAASDLDIEMHAHDDLGLATANTLAAVKAGATHISTTVNGLGERAGNAALEEAVMALRHLHGIDMGIDTRQLPLISELVAEASGRPVAANKPIVGGWVFTHEAGIHVDGLVKDAGNYQSFDPAELGRSHRLVLGKHSGAAAVVNACRELGLTVDAATAQQILERVREHAMRTKKNPDLRDVMRFHRESRAAIPEGVLI</sequence>
<evidence type="ECO:0000256" key="3">
    <source>
        <dbReference type="ARBA" id="ARBA00012974"/>
    </source>
</evidence>
<protein>
    <recommendedName>
        <fullName evidence="4 8">Homocitrate synthase</fullName>
        <ecNumber evidence="3 8">2.3.3.14</ecNumber>
    </recommendedName>
</protein>
<dbReference type="EC" id="2.3.3.14" evidence="3 8"/>
<dbReference type="CDD" id="cd07939">
    <property type="entry name" value="DRE_TIM_NifV"/>
    <property type="match status" value="1"/>
</dbReference>
<feature type="domain" description="Pyruvate carboxyltransferase" evidence="9">
    <location>
        <begin position="2"/>
        <end position="253"/>
    </location>
</feature>
<accession>A0ABX1Q775</accession>
<dbReference type="PROSITE" id="PS00816">
    <property type="entry name" value="AIPM_HOMOCIT_SYNTH_2"/>
    <property type="match status" value="1"/>
</dbReference>